<dbReference type="Proteomes" id="UP000031532">
    <property type="component" value="Unassembled WGS sequence"/>
</dbReference>
<accession>A0A9X5E7N7</accession>
<dbReference type="InterPro" id="IPR029058">
    <property type="entry name" value="AB_hydrolase_fold"/>
</dbReference>
<proteinExistence type="predicted"/>
<keyword evidence="3" id="KW-1185">Reference proteome</keyword>
<sequence>MNRRDLLILSAGVATTPLLVQTGTGNAQTKPTAKGETVTLGKDLQGYYVRPQGSGTFPAIMVFMEAFGLNPNIKNVCDRFAQAGYVALAPDFYHGDVFDYKDLQGAVAKLKSLNDDTVMAEVGQGLDFLAKRKEVAADRIGVTGFCMGGRYTFLANAVHADRFQAAVSFYGSGIGVAKIGRKPLLDRVPAMRSPIMLVYGADDEMIAADEHARITEALSQAKKRYILTVFPNAGHGFLSDRRDSYAAAPAKEAWEMTMNFFQRYLK</sequence>
<evidence type="ECO:0000313" key="3">
    <source>
        <dbReference type="Proteomes" id="UP000031532"/>
    </source>
</evidence>
<gene>
    <name evidence="2" type="ORF">QH73_0012745</name>
</gene>
<dbReference type="Gene3D" id="3.40.50.1820">
    <property type="entry name" value="alpha/beta hydrolase"/>
    <property type="match status" value="1"/>
</dbReference>
<dbReference type="OrthoDB" id="9787933at2"/>
<feature type="domain" description="Dienelactone hydrolase" evidence="1">
    <location>
        <begin position="45"/>
        <end position="265"/>
    </location>
</feature>
<dbReference type="EMBL" id="JTJC03000003">
    <property type="protein sequence ID" value="NHC35517.1"/>
    <property type="molecule type" value="Genomic_DNA"/>
</dbReference>
<comment type="caution">
    <text evidence="2">The sequence shown here is derived from an EMBL/GenBank/DDBJ whole genome shotgun (WGS) entry which is preliminary data.</text>
</comment>
<dbReference type="InterPro" id="IPR002925">
    <property type="entry name" value="Dienelactn_hydro"/>
</dbReference>
<protein>
    <submittedName>
        <fullName evidence="2">Dienelactone hydrolase family protein</fullName>
    </submittedName>
</protein>
<organism evidence="2 3">
    <name type="scientific">Scytonema millei VB511283</name>
    <dbReference type="NCBI Taxonomy" id="1245923"/>
    <lineage>
        <taxon>Bacteria</taxon>
        <taxon>Bacillati</taxon>
        <taxon>Cyanobacteriota</taxon>
        <taxon>Cyanophyceae</taxon>
        <taxon>Nostocales</taxon>
        <taxon>Scytonemataceae</taxon>
        <taxon>Scytonema</taxon>
    </lineage>
</organism>
<evidence type="ECO:0000313" key="2">
    <source>
        <dbReference type="EMBL" id="NHC35517.1"/>
    </source>
</evidence>
<dbReference type="AlphaFoldDB" id="A0A9X5E7N7"/>
<dbReference type="RefSeq" id="WP_039713477.1">
    <property type="nucleotide sequence ID" value="NZ_JTJC03000003.1"/>
</dbReference>
<name>A0A9X5E7N7_9CYAN</name>
<reference evidence="2 3" key="1">
    <citation type="journal article" date="2015" name="Genome Announc.">
        <title>Draft Genome Sequence of the Terrestrial Cyanobacterium Scytonema millei VB511283, Isolated from Eastern India.</title>
        <authorList>
            <person name="Sen D."/>
            <person name="Chandrababunaidu M.M."/>
            <person name="Singh D."/>
            <person name="Sanghi N."/>
            <person name="Ghorai A."/>
            <person name="Mishra G.P."/>
            <person name="Madduluri M."/>
            <person name="Adhikary S.P."/>
            <person name="Tripathy S."/>
        </authorList>
    </citation>
    <scope>NUCLEOTIDE SEQUENCE [LARGE SCALE GENOMIC DNA]</scope>
    <source>
        <strain evidence="2 3">VB511283</strain>
    </source>
</reference>
<dbReference type="SUPFAM" id="SSF53474">
    <property type="entry name" value="alpha/beta-Hydrolases"/>
    <property type="match status" value="1"/>
</dbReference>
<dbReference type="PANTHER" id="PTHR46623">
    <property type="entry name" value="CARBOXYMETHYLENEBUTENOLIDASE-RELATED"/>
    <property type="match status" value="1"/>
</dbReference>
<dbReference type="PANTHER" id="PTHR46623:SF6">
    <property type="entry name" value="ALPHA_BETA-HYDROLASES SUPERFAMILY PROTEIN"/>
    <property type="match status" value="1"/>
</dbReference>
<evidence type="ECO:0000259" key="1">
    <source>
        <dbReference type="Pfam" id="PF01738"/>
    </source>
</evidence>
<dbReference type="Pfam" id="PF01738">
    <property type="entry name" value="DLH"/>
    <property type="match status" value="1"/>
</dbReference>
<dbReference type="GO" id="GO:0016787">
    <property type="term" value="F:hydrolase activity"/>
    <property type="evidence" value="ECO:0007669"/>
    <property type="project" value="UniProtKB-KW"/>
</dbReference>
<keyword evidence="2" id="KW-0378">Hydrolase</keyword>
<dbReference type="InterPro" id="IPR051049">
    <property type="entry name" value="Dienelactone_hydrolase-like"/>
</dbReference>